<name>A0AB39ACH2_9CAUD</name>
<dbReference type="EMBL" id="PQ072212">
    <property type="protein sequence ID" value="XDG19122.1"/>
    <property type="molecule type" value="Genomic_DNA"/>
</dbReference>
<proteinExistence type="predicted"/>
<dbReference type="Pfam" id="PF25612">
    <property type="entry name" value="DUF7940"/>
    <property type="match status" value="1"/>
</dbReference>
<dbReference type="InterPro" id="IPR057700">
    <property type="entry name" value="DUF7940"/>
</dbReference>
<protein>
    <submittedName>
        <fullName evidence="2">Holin protein</fullName>
    </submittedName>
</protein>
<keyword evidence="1" id="KW-0812">Transmembrane</keyword>
<keyword evidence="1" id="KW-1133">Transmembrane helix</keyword>
<feature type="transmembrane region" description="Helical" evidence="1">
    <location>
        <begin position="72"/>
        <end position="93"/>
    </location>
</feature>
<evidence type="ECO:0000313" key="2">
    <source>
        <dbReference type="EMBL" id="XDG19122.1"/>
    </source>
</evidence>
<organism evidence="2">
    <name type="scientific">Erwinia phage Fifi051</name>
    <dbReference type="NCBI Taxonomy" id="3238787"/>
    <lineage>
        <taxon>Viruses</taxon>
        <taxon>Duplodnaviria</taxon>
        <taxon>Heunggongvirae</taxon>
        <taxon>Uroviricota</taxon>
        <taxon>Caudoviricetes</taxon>
    </lineage>
</organism>
<sequence>MDLGGCRSNPHFLVYVPKRDYCMAFKVIENWKRAHKFGSIWWAIAGVIAMLLEIFNNTWFSLPKDIQDKIPNAPLVSLLMFIAIIISRVIVWVRPEKEDDGSK</sequence>
<feature type="transmembrane region" description="Helical" evidence="1">
    <location>
        <begin position="40"/>
        <end position="60"/>
    </location>
</feature>
<keyword evidence="1" id="KW-0472">Membrane</keyword>
<accession>A0AB39ACH2</accession>
<reference evidence="2" key="1">
    <citation type="submission" date="2024-07" db="EMBL/GenBank/DDBJ databases">
        <authorList>
            <person name="Grose E."/>
            <person name="Duffy M.E."/>
            <person name="Ewool L.M."/>
            <person name="Grose J.H."/>
        </authorList>
    </citation>
    <scope>NUCLEOTIDE SEQUENCE</scope>
</reference>
<evidence type="ECO:0000256" key="1">
    <source>
        <dbReference type="SAM" id="Phobius"/>
    </source>
</evidence>